<evidence type="ECO:0000256" key="2">
    <source>
        <dbReference type="SAM" id="Phobius"/>
    </source>
</evidence>
<gene>
    <name evidence="3" type="ORF">7F23_55</name>
</gene>
<feature type="region of interest" description="Disordered" evidence="1">
    <location>
        <begin position="1"/>
        <end position="32"/>
    </location>
</feature>
<feature type="transmembrane region" description="Helical" evidence="2">
    <location>
        <begin position="33"/>
        <end position="51"/>
    </location>
</feature>
<organism evidence="3">
    <name type="scientific">uncultured Caudovirales phage</name>
    <dbReference type="NCBI Taxonomy" id="2100421"/>
    <lineage>
        <taxon>Viruses</taxon>
        <taxon>Duplodnaviria</taxon>
        <taxon>Heunggongvirae</taxon>
        <taxon>Uroviricota</taxon>
        <taxon>Caudoviricetes</taxon>
        <taxon>Peduoviridae</taxon>
        <taxon>Maltschvirus</taxon>
        <taxon>Maltschvirus maltsch</taxon>
    </lineage>
</organism>
<keyword evidence="2" id="KW-1133">Transmembrane helix</keyword>
<feature type="compositionally biased region" description="Basic and acidic residues" evidence="1">
    <location>
        <begin position="1"/>
        <end position="11"/>
    </location>
</feature>
<proteinExistence type="predicted"/>
<keyword evidence="2" id="KW-0472">Membrane</keyword>
<keyword evidence="2" id="KW-0812">Transmembrane</keyword>
<dbReference type="EMBL" id="MF417886">
    <property type="protein sequence ID" value="ASN69168.1"/>
    <property type="molecule type" value="Genomic_DNA"/>
</dbReference>
<evidence type="ECO:0000256" key="1">
    <source>
        <dbReference type="SAM" id="MobiDB-lite"/>
    </source>
</evidence>
<protein>
    <submittedName>
        <fullName evidence="3">Uncharacterized protein</fullName>
    </submittedName>
</protein>
<feature type="compositionally biased region" description="Basic residues" evidence="1">
    <location>
        <begin position="20"/>
        <end position="32"/>
    </location>
</feature>
<accession>A0A2H4JA31</accession>
<sequence length="74" mass="8477">MKLKDHLKTEQLKQLGKMSNNKKRKSNQKKKKYTGLTSWVWTGIDIVVVVVELSGGNNVQTFLVVVKFVKTRSD</sequence>
<reference evidence="3" key="1">
    <citation type="submission" date="2017-06" db="EMBL/GenBank/DDBJ databases">
        <title>Novel phages from South African skin metaviromes.</title>
        <authorList>
            <person name="van Zyl L.J."/>
            <person name="Abrahams Y."/>
            <person name="Stander E.A."/>
            <person name="Kirby B.M."/>
            <person name="Clavaud C."/>
            <person name="Farcet C."/>
            <person name="Breton L."/>
            <person name="Trindade M.I."/>
        </authorList>
    </citation>
    <scope>NUCLEOTIDE SEQUENCE</scope>
</reference>
<name>A0A2H4JA31_9CAUD</name>
<evidence type="ECO:0000313" key="3">
    <source>
        <dbReference type="EMBL" id="ASN69168.1"/>
    </source>
</evidence>